<dbReference type="AlphaFoldDB" id="A0A9Q1LL68"/>
<dbReference type="Proteomes" id="UP001152561">
    <property type="component" value="Unassembled WGS sequence"/>
</dbReference>
<evidence type="ECO:0000313" key="3">
    <source>
        <dbReference type="Proteomes" id="UP001152561"/>
    </source>
</evidence>
<feature type="compositionally biased region" description="Polar residues" evidence="1">
    <location>
        <begin position="1"/>
        <end position="22"/>
    </location>
</feature>
<sequence length="91" mass="9562">MATNHASSSATRGAGQGTTRSGNQDRTHQTRPHTRTQATPPPEVVNVNMDVVTRLLNVLEVLVHNQGGLPAAQATSQAQVQLSVRATSLAP</sequence>
<dbReference type="OrthoDB" id="1327347at2759"/>
<protein>
    <submittedName>
        <fullName evidence="2">Uncharacterized protein</fullName>
    </submittedName>
</protein>
<feature type="region of interest" description="Disordered" evidence="1">
    <location>
        <begin position="70"/>
        <end position="91"/>
    </location>
</feature>
<keyword evidence="3" id="KW-1185">Reference proteome</keyword>
<accession>A0A9Q1LL68</accession>
<organism evidence="2 3">
    <name type="scientific">Anisodus acutangulus</name>
    <dbReference type="NCBI Taxonomy" id="402998"/>
    <lineage>
        <taxon>Eukaryota</taxon>
        <taxon>Viridiplantae</taxon>
        <taxon>Streptophyta</taxon>
        <taxon>Embryophyta</taxon>
        <taxon>Tracheophyta</taxon>
        <taxon>Spermatophyta</taxon>
        <taxon>Magnoliopsida</taxon>
        <taxon>eudicotyledons</taxon>
        <taxon>Gunneridae</taxon>
        <taxon>Pentapetalae</taxon>
        <taxon>asterids</taxon>
        <taxon>lamiids</taxon>
        <taxon>Solanales</taxon>
        <taxon>Solanaceae</taxon>
        <taxon>Solanoideae</taxon>
        <taxon>Hyoscyameae</taxon>
        <taxon>Anisodus</taxon>
    </lineage>
</organism>
<proteinExistence type="predicted"/>
<feature type="region of interest" description="Disordered" evidence="1">
    <location>
        <begin position="1"/>
        <end position="45"/>
    </location>
</feature>
<gene>
    <name evidence="2" type="ORF">K7X08_014935</name>
</gene>
<comment type="caution">
    <text evidence="2">The sequence shown here is derived from an EMBL/GenBank/DDBJ whole genome shotgun (WGS) entry which is preliminary data.</text>
</comment>
<evidence type="ECO:0000313" key="2">
    <source>
        <dbReference type="EMBL" id="KAJ8538395.1"/>
    </source>
</evidence>
<name>A0A9Q1LL68_9SOLA</name>
<reference evidence="3" key="1">
    <citation type="journal article" date="2023" name="Proc. Natl. Acad. Sci. U.S.A.">
        <title>Genomic and structural basis for evolution of tropane alkaloid biosynthesis.</title>
        <authorList>
            <person name="Wanga Y.-J."/>
            <person name="Taina T."/>
            <person name="Yua J.-Y."/>
            <person name="Lia J."/>
            <person name="Xua B."/>
            <person name="Chenc J."/>
            <person name="D'Auriad J.C."/>
            <person name="Huanga J.-P."/>
            <person name="Huanga S.-X."/>
        </authorList>
    </citation>
    <scope>NUCLEOTIDE SEQUENCE [LARGE SCALE GENOMIC DNA]</scope>
    <source>
        <strain evidence="3">cv. KIB-2019</strain>
    </source>
</reference>
<feature type="compositionally biased region" description="Polar residues" evidence="1">
    <location>
        <begin position="73"/>
        <end position="91"/>
    </location>
</feature>
<dbReference type="EMBL" id="JAJAGQ010000017">
    <property type="protein sequence ID" value="KAJ8538395.1"/>
    <property type="molecule type" value="Genomic_DNA"/>
</dbReference>
<evidence type="ECO:0000256" key="1">
    <source>
        <dbReference type="SAM" id="MobiDB-lite"/>
    </source>
</evidence>